<evidence type="ECO:0000313" key="8">
    <source>
        <dbReference type="EMBL" id="QHD66310.1"/>
    </source>
</evidence>
<evidence type="ECO:0000313" key="7">
    <source>
        <dbReference type="EMBL" id="OAH45807.1"/>
    </source>
</evidence>
<accession>A0A085K8J1</accession>
<dbReference type="Proteomes" id="UP000077262">
    <property type="component" value="Unassembled WGS sequence"/>
</dbReference>
<reference evidence="11 17" key="5">
    <citation type="submission" date="2018-07" db="EMBL/GenBank/DDBJ databases">
        <title>Genomic and Epidemiologic Investigation of an Indolent Hospital Outbreak.</title>
        <authorList>
            <person name="Johnson R.C."/>
            <person name="Deming C."/>
            <person name="Conlan S."/>
            <person name="Zellmer C.J."/>
            <person name="Michelin A.V."/>
            <person name="Lee-Lin S."/>
            <person name="Thomas P.J."/>
            <person name="Park M."/>
            <person name="Weingarten R.A."/>
            <person name="Less J."/>
            <person name="Dekker J.P."/>
            <person name="Frank K.M."/>
            <person name="Musser K.A."/>
            <person name="Mcquiston J.R."/>
            <person name="Henderson D.K."/>
            <person name="Lau A.F."/>
            <person name="Palmore T.N."/>
            <person name="Segre J.A."/>
        </authorList>
    </citation>
    <scope>NUCLEOTIDE SEQUENCE [LARGE SCALE GENOMIC DNA]</scope>
    <source>
        <strain evidence="11 17">SK-NIH.Env6_1116</strain>
    </source>
</reference>
<evidence type="ECO:0000313" key="5">
    <source>
        <dbReference type="EMBL" id="KEZ17560.1"/>
    </source>
</evidence>
<dbReference type="Proteomes" id="UP000515377">
    <property type="component" value="Chromosome"/>
</dbReference>
<reference evidence="8 18" key="7">
    <citation type="submission" date="2019-12" db="EMBL/GenBank/DDBJ databases">
        <title>Functional and genomic insights into the Sphingobium yanoikuyae YC-JY1, a bacterium efficiently degrading bisphenol A.</title>
        <authorList>
            <person name="Jia Y."/>
            <person name="Li X."/>
            <person name="Wang J."/>
            <person name="Eltoukhy A."/>
            <person name="Lamraoui I."/>
            <person name="Yan Y."/>
        </authorList>
    </citation>
    <scope>NUCLEOTIDE SEQUENCE [LARGE SCALE GENOMIC DNA]</scope>
    <source>
        <strain evidence="8 18">YC-JY1</strain>
    </source>
</reference>
<name>A0A085K8J1_SPHYA</name>
<dbReference type="EMBL" id="QRAL01000013">
    <property type="protein sequence ID" value="RSU56330.1"/>
    <property type="molecule type" value="Genomic_DNA"/>
</dbReference>
<dbReference type="EMBL" id="CP020925">
    <property type="protein sequence ID" value="ATP18946.1"/>
    <property type="molecule type" value="Genomic_DNA"/>
</dbReference>
<evidence type="ECO:0000313" key="9">
    <source>
        <dbReference type="EMBL" id="QJR03108.1"/>
    </source>
</evidence>
<protein>
    <submittedName>
        <fullName evidence="2">Transporter</fullName>
    </submittedName>
</protein>
<dbReference type="RefSeq" id="WP_004211842.1">
    <property type="nucleotide sequence ID" value="NZ_CAIGKD010000003.1"/>
</dbReference>
<evidence type="ECO:0000256" key="1">
    <source>
        <dbReference type="SAM" id="MobiDB-lite"/>
    </source>
</evidence>
<evidence type="ECO:0000313" key="4">
    <source>
        <dbReference type="EMBL" id="AYO76563.1"/>
    </source>
</evidence>
<dbReference type="EMBL" id="JAOCKX010000013">
    <property type="protein sequence ID" value="MDH2131679.1"/>
    <property type="molecule type" value="Genomic_DNA"/>
</dbReference>
<dbReference type="Proteomes" id="UP000502611">
    <property type="component" value="Chromosome"/>
</dbReference>
<evidence type="ECO:0000313" key="20">
    <source>
        <dbReference type="Proteomes" id="UP000515377"/>
    </source>
</evidence>
<evidence type="ECO:0000313" key="14">
    <source>
        <dbReference type="Proteomes" id="UP000077262"/>
    </source>
</evidence>
<dbReference type="Proteomes" id="UP001162318">
    <property type="component" value="Unassembled WGS sequence"/>
</dbReference>
<evidence type="ECO:0000313" key="18">
    <source>
        <dbReference type="Proteomes" id="UP000464086"/>
    </source>
</evidence>
<proteinExistence type="predicted"/>
<dbReference type="Proteomes" id="UP000287401">
    <property type="component" value="Unassembled WGS sequence"/>
</dbReference>
<dbReference type="EMBL" id="CP023741">
    <property type="protein sequence ID" value="ATI79277.1"/>
    <property type="molecule type" value="Genomic_DNA"/>
</dbReference>
<feature type="compositionally biased region" description="Basic and acidic residues" evidence="1">
    <location>
        <begin position="27"/>
        <end position="40"/>
    </location>
</feature>
<organism evidence="5 12">
    <name type="scientific">Sphingobium yanoikuyae</name>
    <name type="common">Sphingomonas yanoikuyae</name>
    <dbReference type="NCBI Taxonomy" id="13690"/>
    <lineage>
        <taxon>Bacteria</taxon>
        <taxon>Pseudomonadati</taxon>
        <taxon>Pseudomonadota</taxon>
        <taxon>Alphaproteobacteria</taxon>
        <taxon>Sphingomonadales</taxon>
        <taxon>Sphingomonadaceae</taxon>
        <taxon>Sphingobium</taxon>
    </lineage>
</organism>
<reference evidence="2 15" key="4">
    <citation type="submission" date="2017-10" db="EMBL/GenBank/DDBJ databases">
        <title>Sphingobium yanoikuyae S72.</title>
        <authorList>
            <person name="Sanchez E."/>
            <person name="Bustos P."/>
            <person name="Mendoza P."/>
            <person name="Guo X."/>
            <person name="Mendoza A."/>
        </authorList>
    </citation>
    <scope>NUCLEOTIDE SEQUENCE [LARGE SCALE GENOMIC DNA]</scope>
    <source>
        <strain evidence="2 15">S72</strain>
    </source>
</reference>
<reference evidence="6" key="10">
    <citation type="submission" date="2022-09" db="EMBL/GenBank/DDBJ databases">
        <title>Intensive care unit water sources are persistently colonized with multi-drug resistant bacteria and are the site of extensive horizontal gene transfer of antibiotic resistance genes.</title>
        <authorList>
            <person name="Diorio-Toth L."/>
        </authorList>
    </citation>
    <scope>NUCLEOTIDE SEQUENCE</scope>
    <source>
        <strain evidence="6">GD03659</strain>
    </source>
</reference>
<dbReference type="OrthoDB" id="9954063at2"/>
<dbReference type="Proteomes" id="UP000219422">
    <property type="component" value="Chromosome"/>
</dbReference>
<feature type="region of interest" description="Disordered" evidence="1">
    <location>
        <begin position="27"/>
        <end position="54"/>
    </location>
</feature>
<dbReference type="EMBL" id="CP053021">
    <property type="protein sequence ID" value="QJR03108.1"/>
    <property type="molecule type" value="Genomic_DNA"/>
</dbReference>
<evidence type="ECO:0000313" key="12">
    <source>
        <dbReference type="Proteomes" id="UP000028534"/>
    </source>
</evidence>
<gene>
    <name evidence="2" type="ORF">A6768_04085</name>
    <name evidence="7" type="ORF">AX777_03980</name>
    <name evidence="3" type="ORF">BV87_11380</name>
    <name evidence="5" type="ORF">CP98_03307</name>
    <name evidence="11" type="ORF">DAH51_13540</name>
    <name evidence="4" type="ORF">EBF16_06125</name>
    <name evidence="8" type="ORF">GS397_03955</name>
    <name evidence="10" type="ORF">H3V42_01195</name>
    <name evidence="9" type="ORF">HH800_13575</name>
    <name evidence="6" type="ORF">N5J77_11130</name>
</gene>
<dbReference type="Proteomes" id="UP000280708">
    <property type="component" value="Chromosome"/>
</dbReference>
<evidence type="ECO:0000313" key="16">
    <source>
        <dbReference type="Proteomes" id="UP000280708"/>
    </source>
</evidence>
<reference evidence="9 19" key="8">
    <citation type="submission" date="2020-04" db="EMBL/GenBank/DDBJ databases">
        <title>The Whole Genome Analysis of High salt-tolerant Sphingobium yanoikuyae YC-XJ2 with Aryl organophosphorus flame retardants (aryl-OPFRs)-degrading capacity and characteristics of Related phosphotriesterase.</title>
        <authorList>
            <person name="Li X."/>
        </authorList>
    </citation>
    <scope>NUCLEOTIDE SEQUENCE [LARGE SCALE GENOMIC DNA]</scope>
    <source>
        <strain evidence="9 19">YC-XJ2</strain>
    </source>
</reference>
<dbReference type="EMBL" id="CP060122">
    <property type="protein sequence ID" value="QNG46323.1"/>
    <property type="molecule type" value="Genomic_DNA"/>
</dbReference>
<evidence type="ECO:0000313" key="10">
    <source>
        <dbReference type="EMBL" id="QNG46323.1"/>
    </source>
</evidence>
<reference evidence="4 16" key="6">
    <citation type="submission" date="2018-10" db="EMBL/GenBank/DDBJ databases">
        <title>Characterization and genome analysis of a novel bacterium Sphingobium yanoikuyae SJTF8 capable of degrading PAHs.</title>
        <authorList>
            <person name="Yin C."/>
            <person name="Xiong W."/>
            <person name="Liang R."/>
        </authorList>
    </citation>
    <scope>NUCLEOTIDE SEQUENCE [LARGE SCALE GENOMIC DNA]</scope>
    <source>
        <strain evidence="4 16">SJTF8</strain>
    </source>
</reference>
<dbReference type="GeneID" id="57776015"/>
<reference evidence="5 12" key="1">
    <citation type="submission" date="2014-03" db="EMBL/GenBank/DDBJ databases">
        <title>Genome sequence of Sphingobium yanoikuyae B1.</title>
        <authorList>
            <person name="Gan H.M."/>
            <person name="Gan H.Y."/>
            <person name="Savka M.A."/>
        </authorList>
    </citation>
    <scope>NUCLEOTIDE SEQUENCE [LARGE SCALE GENOMIC DNA]</scope>
    <source>
        <strain evidence="5 12">B1</strain>
    </source>
</reference>
<evidence type="ECO:0000313" key="19">
    <source>
        <dbReference type="Proteomes" id="UP000502611"/>
    </source>
</evidence>
<reference evidence="7 14" key="2">
    <citation type="submission" date="2016-02" db="EMBL/GenBank/DDBJ databases">
        <authorList>
            <person name="Wen L."/>
            <person name="He K."/>
            <person name="Yang H."/>
        </authorList>
    </citation>
    <scope>NUCLEOTIDE SEQUENCE [LARGE SCALE GENOMIC DNA]</scope>
    <source>
        <strain evidence="7 14">CD09_2</strain>
    </source>
</reference>
<dbReference type="Proteomes" id="UP000464086">
    <property type="component" value="Chromosome"/>
</dbReference>
<dbReference type="AlphaFoldDB" id="A0A085K8J1"/>
<reference evidence="10 20" key="9">
    <citation type="submission" date="2020-07" db="EMBL/GenBank/DDBJ databases">
        <title>Whole genome sequence of Sphingobium yanoikuyae A3.</title>
        <authorList>
            <person name="Han S.-S."/>
        </authorList>
    </citation>
    <scope>NUCLEOTIDE SEQUENCE [LARGE SCALE GENOMIC DNA]</scope>
    <source>
        <strain evidence="10 20">A3</strain>
    </source>
</reference>
<evidence type="ECO:0000313" key="13">
    <source>
        <dbReference type="Proteomes" id="UP000037029"/>
    </source>
</evidence>
<evidence type="ECO:0000313" key="3">
    <source>
        <dbReference type="EMBL" id="ATP18946.1"/>
    </source>
</evidence>
<sequence length="54" mass="6681">MTEGKSPEDIWHIISEQRRMMRDHFRRDPTSYSVRREMSRRQMAQKQDDQTQDV</sequence>
<dbReference type="Proteomes" id="UP000028534">
    <property type="component" value="Unassembled WGS sequence"/>
</dbReference>
<evidence type="ECO:0000313" key="11">
    <source>
        <dbReference type="EMBL" id="RSU56330.1"/>
    </source>
</evidence>
<evidence type="ECO:0000313" key="15">
    <source>
        <dbReference type="Proteomes" id="UP000219422"/>
    </source>
</evidence>
<dbReference type="EMBL" id="JGVR01000021">
    <property type="protein sequence ID" value="KEZ17560.1"/>
    <property type="molecule type" value="Genomic_DNA"/>
</dbReference>
<reference evidence="3 13" key="3">
    <citation type="submission" date="2017-04" db="EMBL/GenBank/DDBJ databases">
        <title>Characterization, genome and methylation analysis of a phthalic acid esters degrading strain Sphingobium yanoikuyae SHJ.</title>
        <authorList>
            <person name="Feng L."/>
        </authorList>
    </citation>
    <scope>NUCLEOTIDE SEQUENCE [LARGE SCALE GENOMIC DNA]</scope>
    <source>
        <strain evidence="3 13">SHJ</strain>
    </source>
</reference>
<dbReference type="EMBL" id="CP033230">
    <property type="protein sequence ID" value="AYO76563.1"/>
    <property type="molecule type" value="Genomic_DNA"/>
</dbReference>
<dbReference type="KEGG" id="sya:A6768_04085"/>
<dbReference type="EMBL" id="LSTR01000022">
    <property type="protein sequence ID" value="OAH45807.1"/>
    <property type="molecule type" value="Genomic_DNA"/>
</dbReference>
<dbReference type="EMBL" id="CP047218">
    <property type="protein sequence ID" value="QHD66310.1"/>
    <property type="molecule type" value="Genomic_DNA"/>
</dbReference>
<evidence type="ECO:0000313" key="17">
    <source>
        <dbReference type="Proteomes" id="UP000287401"/>
    </source>
</evidence>
<evidence type="ECO:0000313" key="2">
    <source>
        <dbReference type="EMBL" id="ATI79277.1"/>
    </source>
</evidence>
<evidence type="ECO:0000313" key="6">
    <source>
        <dbReference type="EMBL" id="MDH2131679.1"/>
    </source>
</evidence>
<dbReference type="Proteomes" id="UP000037029">
    <property type="component" value="Chromosome"/>
</dbReference>